<name>A0A8G2L7Z6_PICTO</name>
<dbReference type="InterPro" id="IPR008984">
    <property type="entry name" value="SMAD_FHA_dom_sf"/>
</dbReference>
<evidence type="ECO:0000313" key="7">
    <source>
        <dbReference type="EMBL" id="SMD31633.1"/>
    </source>
</evidence>
<keyword evidence="8" id="KW-1185">Reference proteome</keyword>
<gene>
    <name evidence="7" type="ORF">SAMN02745355_1592</name>
</gene>
<keyword evidence="2" id="KW-0863">Zinc-finger</keyword>
<dbReference type="InterPro" id="IPR001876">
    <property type="entry name" value="Znf_RanBP2"/>
</dbReference>
<sequence>MDSLFLGSRINVKIIYNVRHYGKILIYNNVILFMTWKCNICGTENEDEDEFCVVCGSTKVVKENNNDQILNQPVDEKTEADAPEEMPMDEDMLNNADAPETEPEKLEGNDNAEPQAQENANRENEPEIEKEPDEPEMEHVEVKMTGDQVTGKPSFIIVNSPDARFVKSKIPLEFDVFPEITIGRSPENVIVVPDADVSKKHAVIRMNNNVIEIEDLNSTNGTFLYDGKFVKLTGKTPLKNNALIRFGYSTMFKLVFD</sequence>
<feature type="compositionally biased region" description="Basic and acidic residues" evidence="4">
    <location>
        <begin position="120"/>
        <end position="129"/>
    </location>
</feature>
<comment type="caution">
    <text evidence="7">The sequence shown here is derived from an EMBL/GenBank/DDBJ whole genome shotgun (WGS) entry which is preliminary data.</text>
</comment>
<dbReference type="Pfam" id="PF00498">
    <property type="entry name" value="FHA"/>
    <property type="match status" value="1"/>
</dbReference>
<dbReference type="Gene3D" id="2.60.200.20">
    <property type="match status" value="1"/>
</dbReference>
<dbReference type="SUPFAM" id="SSF49879">
    <property type="entry name" value="SMAD/FHA domain"/>
    <property type="match status" value="1"/>
</dbReference>
<dbReference type="PANTHER" id="PTHR23308">
    <property type="entry name" value="NUCLEAR INHIBITOR OF PROTEIN PHOSPHATASE-1"/>
    <property type="match status" value="1"/>
</dbReference>
<dbReference type="EMBL" id="FWYE01000005">
    <property type="protein sequence ID" value="SMD31633.1"/>
    <property type="molecule type" value="Genomic_DNA"/>
</dbReference>
<dbReference type="GO" id="GO:0008270">
    <property type="term" value="F:zinc ion binding"/>
    <property type="evidence" value="ECO:0007669"/>
    <property type="project" value="UniProtKB-KW"/>
</dbReference>
<evidence type="ECO:0000256" key="3">
    <source>
        <dbReference type="ARBA" id="ARBA00022833"/>
    </source>
</evidence>
<evidence type="ECO:0000256" key="4">
    <source>
        <dbReference type="SAM" id="MobiDB-lite"/>
    </source>
</evidence>
<keyword evidence="1" id="KW-0479">Metal-binding</keyword>
<keyword evidence="3" id="KW-0862">Zinc</keyword>
<organism evidence="7 8">
    <name type="scientific">Picrophilus torridus (strain ATCC 700027 / DSM 9790 / JCM 10055 / NBRC 100828 / KAW 2/3)</name>
    <dbReference type="NCBI Taxonomy" id="1122961"/>
    <lineage>
        <taxon>Archaea</taxon>
        <taxon>Methanobacteriati</taxon>
        <taxon>Thermoplasmatota</taxon>
        <taxon>Thermoplasmata</taxon>
        <taxon>Thermoplasmatales</taxon>
        <taxon>Picrophilaceae</taxon>
        <taxon>Picrophilus</taxon>
    </lineage>
</organism>
<dbReference type="AlphaFoldDB" id="A0A8G2L7Z6"/>
<evidence type="ECO:0000256" key="1">
    <source>
        <dbReference type="ARBA" id="ARBA00022723"/>
    </source>
</evidence>
<evidence type="ECO:0000259" key="6">
    <source>
        <dbReference type="PROSITE" id="PS50199"/>
    </source>
</evidence>
<dbReference type="PROSITE" id="PS50006">
    <property type="entry name" value="FHA_DOMAIN"/>
    <property type="match status" value="1"/>
</dbReference>
<evidence type="ECO:0000256" key="2">
    <source>
        <dbReference type="ARBA" id="ARBA00022771"/>
    </source>
</evidence>
<dbReference type="PROSITE" id="PS01358">
    <property type="entry name" value="ZF_RANBP2_1"/>
    <property type="match status" value="1"/>
</dbReference>
<reference evidence="7 8" key="1">
    <citation type="submission" date="2017-04" db="EMBL/GenBank/DDBJ databases">
        <authorList>
            <person name="Varghese N."/>
            <person name="Submissions S."/>
        </authorList>
    </citation>
    <scope>NUCLEOTIDE SEQUENCE [LARGE SCALE GENOMIC DNA]</scope>
    <source>
        <strain evidence="7 8">DSM 9789</strain>
    </source>
</reference>
<dbReference type="InterPro" id="IPR050923">
    <property type="entry name" value="Cell_Proc_Reg/RNA_Proc"/>
</dbReference>
<proteinExistence type="predicted"/>
<dbReference type="SMART" id="SM00240">
    <property type="entry name" value="FHA"/>
    <property type="match status" value="1"/>
</dbReference>
<evidence type="ECO:0000313" key="8">
    <source>
        <dbReference type="Proteomes" id="UP000192315"/>
    </source>
</evidence>
<dbReference type="CDD" id="cd22680">
    <property type="entry name" value="FHA_ArnA-like"/>
    <property type="match status" value="1"/>
</dbReference>
<feature type="domain" description="FHA" evidence="5">
    <location>
        <begin position="180"/>
        <end position="229"/>
    </location>
</feature>
<feature type="region of interest" description="Disordered" evidence="4">
    <location>
        <begin position="89"/>
        <end position="138"/>
    </location>
</feature>
<dbReference type="InterPro" id="IPR000253">
    <property type="entry name" value="FHA_dom"/>
</dbReference>
<protein>
    <submittedName>
        <fullName evidence="7">Forkhead associated (FHA) domain, binds pSer, pThr, pTyr</fullName>
    </submittedName>
</protein>
<evidence type="ECO:0000259" key="5">
    <source>
        <dbReference type="PROSITE" id="PS50006"/>
    </source>
</evidence>
<feature type="domain" description="RanBP2-type" evidence="6">
    <location>
        <begin position="36"/>
        <end position="61"/>
    </location>
</feature>
<accession>A0A8G2L7Z6</accession>
<dbReference type="Proteomes" id="UP000192315">
    <property type="component" value="Unassembled WGS sequence"/>
</dbReference>
<dbReference type="PROSITE" id="PS50199">
    <property type="entry name" value="ZF_RANBP2_2"/>
    <property type="match status" value="1"/>
</dbReference>